<dbReference type="EMBL" id="BAAAQN010000053">
    <property type="protein sequence ID" value="GAA2052337.1"/>
    <property type="molecule type" value="Genomic_DNA"/>
</dbReference>
<protein>
    <recommendedName>
        <fullName evidence="3">FxLD family lantipeptide</fullName>
    </recommendedName>
</protein>
<evidence type="ECO:0000313" key="2">
    <source>
        <dbReference type="Proteomes" id="UP001500751"/>
    </source>
</evidence>
<name>A0ABP5GRY7_9ACTN</name>
<proteinExistence type="predicted"/>
<dbReference type="NCBIfam" id="TIGR04363">
    <property type="entry name" value="LD_lanti_pre"/>
    <property type="match status" value="1"/>
</dbReference>
<dbReference type="RefSeq" id="WP_344669950.1">
    <property type="nucleotide sequence ID" value="NZ_BAAAQN010000053.1"/>
</dbReference>
<dbReference type="Proteomes" id="UP001500751">
    <property type="component" value="Unassembled WGS sequence"/>
</dbReference>
<gene>
    <name evidence="1" type="ORF">GCM10009839_69640</name>
</gene>
<sequence>MTTIKATGDGTALLEAPSWDDEFDLDVRAVLSHQAAICSNSCPTDDGCGSSCSNGASACSSESNNQF</sequence>
<dbReference type="InterPro" id="IPR027575">
    <property type="entry name" value="LD_lanti_pre"/>
</dbReference>
<evidence type="ECO:0008006" key="3">
    <source>
        <dbReference type="Google" id="ProtNLM"/>
    </source>
</evidence>
<evidence type="ECO:0000313" key="1">
    <source>
        <dbReference type="EMBL" id="GAA2052337.1"/>
    </source>
</evidence>
<organism evidence="1 2">
    <name type="scientific">Catenulispora yoronensis</name>
    <dbReference type="NCBI Taxonomy" id="450799"/>
    <lineage>
        <taxon>Bacteria</taxon>
        <taxon>Bacillati</taxon>
        <taxon>Actinomycetota</taxon>
        <taxon>Actinomycetes</taxon>
        <taxon>Catenulisporales</taxon>
        <taxon>Catenulisporaceae</taxon>
        <taxon>Catenulispora</taxon>
    </lineage>
</organism>
<reference evidence="2" key="1">
    <citation type="journal article" date="2019" name="Int. J. Syst. Evol. Microbiol.">
        <title>The Global Catalogue of Microorganisms (GCM) 10K type strain sequencing project: providing services to taxonomists for standard genome sequencing and annotation.</title>
        <authorList>
            <consortium name="The Broad Institute Genomics Platform"/>
            <consortium name="The Broad Institute Genome Sequencing Center for Infectious Disease"/>
            <person name="Wu L."/>
            <person name="Ma J."/>
        </authorList>
    </citation>
    <scope>NUCLEOTIDE SEQUENCE [LARGE SCALE GENOMIC DNA]</scope>
    <source>
        <strain evidence="2">JCM 16014</strain>
    </source>
</reference>
<keyword evidence="2" id="KW-1185">Reference proteome</keyword>
<accession>A0ABP5GRY7</accession>
<comment type="caution">
    <text evidence="1">The sequence shown here is derived from an EMBL/GenBank/DDBJ whole genome shotgun (WGS) entry which is preliminary data.</text>
</comment>